<dbReference type="EMBL" id="OV725081">
    <property type="protein sequence ID" value="CAH1403690.1"/>
    <property type="molecule type" value="Genomic_DNA"/>
</dbReference>
<proteinExistence type="predicted"/>
<reference evidence="1" key="1">
    <citation type="submission" date="2022-01" db="EMBL/GenBank/DDBJ databases">
        <authorList>
            <person name="King R."/>
        </authorList>
    </citation>
    <scope>NUCLEOTIDE SEQUENCE</scope>
</reference>
<evidence type="ECO:0000313" key="1">
    <source>
        <dbReference type="EMBL" id="CAH1403690.1"/>
    </source>
</evidence>
<organism evidence="1 2">
    <name type="scientific">Nezara viridula</name>
    <name type="common">Southern green stink bug</name>
    <name type="synonym">Cimex viridulus</name>
    <dbReference type="NCBI Taxonomy" id="85310"/>
    <lineage>
        <taxon>Eukaryota</taxon>
        <taxon>Metazoa</taxon>
        <taxon>Ecdysozoa</taxon>
        <taxon>Arthropoda</taxon>
        <taxon>Hexapoda</taxon>
        <taxon>Insecta</taxon>
        <taxon>Pterygota</taxon>
        <taxon>Neoptera</taxon>
        <taxon>Paraneoptera</taxon>
        <taxon>Hemiptera</taxon>
        <taxon>Heteroptera</taxon>
        <taxon>Panheteroptera</taxon>
        <taxon>Pentatomomorpha</taxon>
        <taxon>Pentatomoidea</taxon>
        <taxon>Pentatomidae</taxon>
        <taxon>Pentatominae</taxon>
        <taxon>Nezara</taxon>
    </lineage>
</organism>
<protein>
    <submittedName>
        <fullName evidence="1">Uncharacterized protein</fullName>
    </submittedName>
</protein>
<sequence>MILTCRLHMTLVSKPASNPEAIVKQKRVKPAFTFTDEERDRSDFDFS</sequence>
<dbReference type="Proteomes" id="UP001152798">
    <property type="component" value="Chromosome 5"/>
</dbReference>
<dbReference type="AlphaFoldDB" id="A0A9P0MT87"/>
<name>A0A9P0MT87_NEZVI</name>
<accession>A0A9P0MT87</accession>
<evidence type="ECO:0000313" key="2">
    <source>
        <dbReference type="Proteomes" id="UP001152798"/>
    </source>
</evidence>
<keyword evidence="2" id="KW-1185">Reference proteome</keyword>
<gene>
    <name evidence="1" type="ORF">NEZAVI_LOCUS12262</name>
</gene>